<organism evidence="1 2">
    <name type="scientific">Halomonas alkaliantarctica</name>
    <dbReference type="NCBI Taxonomy" id="232346"/>
    <lineage>
        <taxon>Bacteria</taxon>
        <taxon>Pseudomonadati</taxon>
        <taxon>Pseudomonadota</taxon>
        <taxon>Gammaproteobacteria</taxon>
        <taxon>Oceanospirillales</taxon>
        <taxon>Halomonadaceae</taxon>
        <taxon>Halomonas</taxon>
    </lineage>
</organism>
<dbReference type="RefSeq" id="WP_280103527.1">
    <property type="nucleotide sequence ID" value="NZ_CP122961.1"/>
</dbReference>
<name>A0ABY8LGS0_9GAMM</name>
<keyword evidence="2" id="KW-1185">Reference proteome</keyword>
<gene>
    <name evidence="1" type="ORF">QEN58_09885</name>
</gene>
<evidence type="ECO:0000313" key="1">
    <source>
        <dbReference type="EMBL" id="WGI23667.1"/>
    </source>
</evidence>
<sequence length="87" mass="9530">MKNKIDDLRNHLFAQLERLGDESIKGDALKEEIQRAKAVSDVSAQLVDSARAENERLKLLKRAPGSTFMPAGELIDEEGLPALGSGR</sequence>
<evidence type="ECO:0000313" key="2">
    <source>
        <dbReference type="Proteomes" id="UP001179830"/>
    </source>
</evidence>
<reference evidence="1" key="1">
    <citation type="submission" date="2023-04" db="EMBL/GenBank/DDBJ databases">
        <title>Complete genome sequence of Halomonas alkaliantarctica MSP3 isolated from marine sediment, Jeju Island.</title>
        <authorList>
            <person name="Park S.-J."/>
        </authorList>
    </citation>
    <scope>NUCLEOTIDE SEQUENCE</scope>
    <source>
        <strain evidence="1">MSP3</strain>
    </source>
</reference>
<accession>A0ABY8LGS0</accession>
<dbReference type="Proteomes" id="UP001179830">
    <property type="component" value="Chromosome"/>
</dbReference>
<proteinExistence type="predicted"/>
<protein>
    <submittedName>
        <fullName evidence="1">Uncharacterized protein</fullName>
    </submittedName>
</protein>
<dbReference type="EMBL" id="CP122961">
    <property type="protein sequence ID" value="WGI23667.1"/>
    <property type="molecule type" value="Genomic_DNA"/>
</dbReference>